<dbReference type="PANTHER" id="PTHR11728">
    <property type="entry name" value="GLYCEROL-3-PHOSPHATE DEHYDROGENASE"/>
    <property type="match status" value="1"/>
</dbReference>
<evidence type="ECO:0000256" key="6">
    <source>
        <dbReference type="ARBA" id="ARBA00023098"/>
    </source>
</evidence>
<keyword evidence="3 13" id="KW-0521">NADP</keyword>
<dbReference type="KEGG" id="ares:IWH25_07005"/>
<evidence type="ECO:0000256" key="17">
    <source>
        <dbReference type="RuleBase" id="RU000437"/>
    </source>
</evidence>
<feature type="domain" description="Glycerol-3-phosphate dehydrogenase NAD-dependent N-terminal" evidence="18">
    <location>
        <begin position="3"/>
        <end position="156"/>
    </location>
</feature>
<feature type="binding site" evidence="13">
    <location>
        <position position="252"/>
    </location>
    <ligand>
        <name>sn-glycerol 3-phosphate</name>
        <dbReference type="ChEBI" id="CHEBI:57597"/>
    </ligand>
</feature>
<dbReference type="GO" id="GO:0006650">
    <property type="term" value="P:glycerophospholipid metabolic process"/>
    <property type="evidence" value="ECO:0007669"/>
    <property type="project" value="UniProtKB-UniRule"/>
</dbReference>
<feature type="binding site" evidence="13">
    <location>
        <position position="132"/>
    </location>
    <ligand>
        <name>sn-glycerol 3-phosphate</name>
        <dbReference type="ChEBI" id="CHEBI:57597"/>
    </ligand>
</feature>
<evidence type="ECO:0000256" key="16">
    <source>
        <dbReference type="PIRSR" id="PIRSR000114-3"/>
    </source>
</evidence>
<reference evidence="20" key="1">
    <citation type="submission" date="2020-11" db="EMBL/GenBank/DDBJ databases">
        <title>Azospira restricta DSM 18626 genome sequence.</title>
        <authorList>
            <person name="Moe W.M."/>
        </authorList>
    </citation>
    <scope>NUCLEOTIDE SEQUENCE</scope>
    <source>
        <strain evidence="20">DSM 18626</strain>
    </source>
</reference>
<feature type="binding site" evidence="13">
    <location>
        <position position="277"/>
    </location>
    <ligand>
        <name>NADPH</name>
        <dbReference type="ChEBI" id="CHEBI:57783"/>
    </ligand>
</feature>
<evidence type="ECO:0000256" key="8">
    <source>
        <dbReference type="ARBA" id="ARBA00023264"/>
    </source>
</evidence>
<feature type="binding site" evidence="13">
    <location>
        <position position="11"/>
    </location>
    <ligand>
        <name>NADPH</name>
        <dbReference type="ChEBI" id="CHEBI:57783"/>
    </ligand>
</feature>
<dbReference type="PIRSF" id="PIRSF000114">
    <property type="entry name" value="Glycerol-3-P_dh"/>
    <property type="match status" value="1"/>
</dbReference>
<comment type="subcellular location">
    <subcellularLocation>
        <location evidence="13">Cytoplasm</location>
    </subcellularLocation>
</comment>
<dbReference type="PRINTS" id="PR00077">
    <property type="entry name" value="GPDHDRGNASE"/>
</dbReference>
<keyword evidence="21" id="KW-1185">Reference proteome</keyword>
<feature type="binding site" evidence="13">
    <location>
        <position position="240"/>
    </location>
    <ligand>
        <name>sn-glycerol 3-phosphate</name>
        <dbReference type="ChEBI" id="CHEBI:57597"/>
    </ligand>
</feature>
<evidence type="ECO:0000256" key="12">
    <source>
        <dbReference type="ARBA" id="ARBA00080511"/>
    </source>
</evidence>
<sequence length="329" mass="34110">MNVGVLSAGAWGTALAIAFAGRHRVTLWAREAEVVQTMRETRENRRFLPGYRLPDGLAVESDFSATVAGADLLVVATPLAGLRPTLQRLVAERQVKPLVWVCKGLEAGTAKLPHAIAGEELGGDAVYGALSGPSFAEEVAQGLPTAVTLAANDADFARDTALALHTPRLRIYANDDLPGVEVGGAVKNVLAIATGISDGLGLGLNARAALITRGLAEIARLGLALGGKRETFMGLAGMGDLILTCTGDLSRNRRVGLALAAGKTLPQILAELGHVAEGVSTAREVARLAQQLGIEMPITQAVDAILHHGVGAAAAVEQLLARDPKIEMA</sequence>
<name>A0A974SRF2_9RHOO</name>
<feature type="binding site" evidence="13">
    <location>
        <position position="103"/>
    </location>
    <ligand>
        <name>sn-glycerol 3-phosphate</name>
        <dbReference type="ChEBI" id="CHEBI:57597"/>
    </ligand>
</feature>
<keyword evidence="6 13" id="KW-0443">Lipid metabolism</keyword>
<comment type="similarity">
    <text evidence="1 13 17">Belongs to the NAD-dependent glycerol-3-phosphate dehydrogenase family.</text>
</comment>
<dbReference type="Pfam" id="PF01210">
    <property type="entry name" value="NAD_Gly3P_dh_N"/>
    <property type="match status" value="1"/>
</dbReference>
<evidence type="ECO:0000256" key="4">
    <source>
        <dbReference type="ARBA" id="ARBA00023002"/>
    </source>
</evidence>
<dbReference type="GO" id="GO:0005829">
    <property type="term" value="C:cytosol"/>
    <property type="evidence" value="ECO:0007669"/>
    <property type="project" value="TreeGrafter"/>
</dbReference>
<dbReference type="AlphaFoldDB" id="A0A974SRF2"/>
<evidence type="ECO:0000256" key="15">
    <source>
        <dbReference type="PIRSR" id="PIRSR000114-2"/>
    </source>
</evidence>
<evidence type="ECO:0000256" key="3">
    <source>
        <dbReference type="ARBA" id="ARBA00022857"/>
    </source>
</evidence>
<dbReference type="InterPro" id="IPR006109">
    <property type="entry name" value="G3P_DH_NAD-dep_C"/>
</dbReference>
<dbReference type="Gene3D" id="1.10.1040.10">
    <property type="entry name" value="N-(1-d-carboxylethyl)-l-norvaline Dehydrogenase, domain 2"/>
    <property type="match status" value="1"/>
</dbReference>
<dbReference type="InterPro" id="IPR013328">
    <property type="entry name" value="6PGD_dom2"/>
</dbReference>
<evidence type="ECO:0000313" key="20">
    <source>
        <dbReference type="EMBL" id="QRJ65081.1"/>
    </source>
</evidence>
<keyword evidence="5 13" id="KW-0520">NAD</keyword>
<feature type="binding site" evidence="16">
    <location>
        <position position="136"/>
    </location>
    <ligand>
        <name>NAD(+)</name>
        <dbReference type="ChEBI" id="CHEBI:57540"/>
    </ligand>
</feature>
<dbReference type="NCBIfam" id="NF000940">
    <property type="entry name" value="PRK00094.1-2"/>
    <property type="match status" value="1"/>
</dbReference>
<dbReference type="GO" id="GO:0046167">
    <property type="term" value="P:glycerol-3-phosphate biosynthetic process"/>
    <property type="evidence" value="ECO:0007669"/>
    <property type="project" value="UniProtKB-UniRule"/>
</dbReference>
<feature type="binding site" evidence="15">
    <location>
        <begin position="251"/>
        <end position="252"/>
    </location>
    <ligand>
        <name>substrate</name>
    </ligand>
</feature>
<feature type="binding site" evidence="13">
    <location>
        <position position="30"/>
    </location>
    <ligand>
        <name>NADPH</name>
        <dbReference type="ChEBI" id="CHEBI:57783"/>
    </ligand>
</feature>
<organism evidence="20 21">
    <name type="scientific">Azospira restricta</name>
    <dbReference type="NCBI Taxonomy" id="404405"/>
    <lineage>
        <taxon>Bacteria</taxon>
        <taxon>Pseudomonadati</taxon>
        <taxon>Pseudomonadota</taxon>
        <taxon>Betaproteobacteria</taxon>
        <taxon>Rhodocyclales</taxon>
        <taxon>Rhodocyclaceae</taxon>
        <taxon>Azospira</taxon>
    </lineage>
</organism>
<dbReference type="InterPro" id="IPR008927">
    <property type="entry name" value="6-PGluconate_DH-like_C_sf"/>
</dbReference>
<keyword evidence="8 13" id="KW-1208">Phospholipid metabolism</keyword>
<dbReference type="InterPro" id="IPR011128">
    <property type="entry name" value="G3P_DH_NAD-dep_N"/>
</dbReference>
<keyword evidence="13" id="KW-0963">Cytoplasm</keyword>
<dbReference type="SUPFAM" id="SSF51735">
    <property type="entry name" value="NAD(P)-binding Rossmann-fold domains"/>
    <property type="match status" value="1"/>
</dbReference>
<dbReference type="Gene3D" id="3.40.50.720">
    <property type="entry name" value="NAD(P)-binding Rossmann-like Domain"/>
    <property type="match status" value="1"/>
</dbReference>
<evidence type="ECO:0000256" key="14">
    <source>
        <dbReference type="PIRSR" id="PIRSR000114-1"/>
    </source>
</evidence>
<evidence type="ECO:0000259" key="18">
    <source>
        <dbReference type="Pfam" id="PF01210"/>
    </source>
</evidence>
<feature type="binding site" evidence="13">
    <location>
        <position position="187"/>
    </location>
    <ligand>
        <name>sn-glycerol 3-phosphate</name>
        <dbReference type="ChEBI" id="CHEBI:57597"/>
    </ligand>
</feature>
<dbReference type="GO" id="GO:0005975">
    <property type="term" value="P:carbohydrate metabolic process"/>
    <property type="evidence" value="ECO:0007669"/>
    <property type="project" value="InterPro"/>
</dbReference>
<gene>
    <name evidence="13" type="primary">gpsA</name>
    <name evidence="20" type="ORF">IWH25_07005</name>
</gene>
<feature type="binding site" evidence="13">
    <location>
        <position position="134"/>
    </location>
    <ligand>
        <name>sn-glycerol 3-phosphate</name>
        <dbReference type="ChEBI" id="CHEBI:57597"/>
    </ligand>
</feature>
<dbReference type="EMBL" id="CP064781">
    <property type="protein sequence ID" value="QRJ65081.1"/>
    <property type="molecule type" value="Genomic_DNA"/>
</dbReference>
<feature type="binding site" evidence="13">
    <location>
        <position position="136"/>
    </location>
    <ligand>
        <name>NADPH</name>
        <dbReference type="ChEBI" id="CHEBI:57783"/>
    </ligand>
</feature>
<dbReference type="InterPro" id="IPR036291">
    <property type="entry name" value="NAD(P)-bd_dom_sf"/>
</dbReference>
<dbReference type="PANTHER" id="PTHR11728:SF1">
    <property type="entry name" value="GLYCEROL-3-PHOSPHATE DEHYDROGENASE [NAD(+)] 2, CHLOROPLASTIC"/>
    <property type="match status" value="1"/>
</dbReference>
<feature type="binding site" evidence="16">
    <location>
        <position position="251"/>
    </location>
    <ligand>
        <name>NAD(+)</name>
        <dbReference type="ChEBI" id="CHEBI:57540"/>
    </ligand>
</feature>
<feature type="domain" description="Glycerol-3-phosphate dehydrogenase NAD-dependent C-terminal" evidence="19">
    <location>
        <begin position="176"/>
        <end position="316"/>
    </location>
</feature>
<dbReference type="NCBIfam" id="NF000942">
    <property type="entry name" value="PRK00094.1-4"/>
    <property type="match status" value="1"/>
</dbReference>
<proteinExistence type="inferred from homology"/>
<accession>A0A974SRF2</accession>
<evidence type="ECO:0000256" key="10">
    <source>
        <dbReference type="ARBA" id="ARBA00066687"/>
    </source>
</evidence>
<evidence type="ECO:0000259" key="19">
    <source>
        <dbReference type="Pfam" id="PF07479"/>
    </source>
</evidence>
<dbReference type="GO" id="GO:0008654">
    <property type="term" value="P:phospholipid biosynthetic process"/>
    <property type="evidence" value="ECO:0007669"/>
    <property type="project" value="UniProtKB-KW"/>
</dbReference>
<feature type="binding site" evidence="15">
    <location>
        <position position="103"/>
    </location>
    <ligand>
        <name>substrate</name>
    </ligand>
</feature>
<feature type="active site" description="Proton acceptor" evidence="13 14">
    <location>
        <position position="187"/>
    </location>
</feature>
<keyword evidence="2 13" id="KW-0444">Lipid biosynthesis</keyword>
<dbReference type="Proteomes" id="UP000663444">
    <property type="component" value="Chromosome"/>
</dbReference>
<evidence type="ECO:0000256" key="2">
    <source>
        <dbReference type="ARBA" id="ARBA00022516"/>
    </source>
</evidence>
<comment type="caution">
    <text evidence="13">Lacks conserved residue(s) required for the propagation of feature annotation.</text>
</comment>
<dbReference type="FunFam" id="1.10.1040.10:FF:000001">
    <property type="entry name" value="Glycerol-3-phosphate dehydrogenase [NAD(P)+]"/>
    <property type="match status" value="1"/>
</dbReference>
<dbReference type="GO" id="GO:0047952">
    <property type="term" value="F:glycerol-3-phosphate dehydrogenase [NAD(P)+] activity"/>
    <property type="evidence" value="ECO:0007669"/>
    <property type="project" value="UniProtKB-UniRule"/>
</dbReference>
<dbReference type="Pfam" id="PF07479">
    <property type="entry name" value="NAD_Gly3P_dh_C"/>
    <property type="match status" value="1"/>
</dbReference>
<evidence type="ECO:0000256" key="1">
    <source>
        <dbReference type="ARBA" id="ARBA00011009"/>
    </source>
</evidence>
<feature type="binding site" evidence="13">
    <location>
        <position position="251"/>
    </location>
    <ligand>
        <name>sn-glycerol 3-phosphate</name>
        <dbReference type="ChEBI" id="CHEBI:57597"/>
    </ligand>
</feature>
<dbReference type="PROSITE" id="PS00957">
    <property type="entry name" value="NAD_G3PDH"/>
    <property type="match status" value="1"/>
</dbReference>
<evidence type="ECO:0000256" key="13">
    <source>
        <dbReference type="HAMAP-Rule" id="MF_00394"/>
    </source>
</evidence>
<evidence type="ECO:0000313" key="21">
    <source>
        <dbReference type="Proteomes" id="UP000663444"/>
    </source>
</evidence>
<dbReference type="GO" id="GO:0051287">
    <property type="term" value="F:NAD binding"/>
    <property type="evidence" value="ECO:0007669"/>
    <property type="project" value="InterPro"/>
</dbReference>
<feature type="binding site" evidence="13">
    <location>
        <position position="251"/>
    </location>
    <ligand>
        <name>NADPH</name>
        <dbReference type="ChEBI" id="CHEBI:57783"/>
    </ligand>
</feature>
<dbReference type="SUPFAM" id="SSF48179">
    <property type="entry name" value="6-phosphogluconate dehydrogenase C-terminal domain-like"/>
    <property type="match status" value="1"/>
</dbReference>
<feature type="binding site" evidence="13">
    <location>
        <position position="250"/>
    </location>
    <ligand>
        <name>sn-glycerol 3-phosphate</name>
        <dbReference type="ChEBI" id="CHEBI:57597"/>
    </ligand>
</feature>
<feature type="binding site" evidence="13">
    <location>
        <position position="103"/>
    </location>
    <ligand>
        <name>NADPH</name>
        <dbReference type="ChEBI" id="CHEBI:57783"/>
    </ligand>
</feature>
<dbReference type="GO" id="GO:0046168">
    <property type="term" value="P:glycerol-3-phosphate catabolic process"/>
    <property type="evidence" value="ECO:0007669"/>
    <property type="project" value="InterPro"/>
</dbReference>
<dbReference type="EC" id="1.1.1.94" evidence="10 13"/>
<comment type="pathway">
    <text evidence="13">Membrane lipid metabolism; glycerophospholipid metabolism.</text>
</comment>
<dbReference type="InterPro" id="IPR006168">
    <property type="entry name" value="G3P_DH_NAD-dep"/>
</dbReference>
<comment type="catalytic activity">
    <reaction evidence="9">
        <text>sn-glycerol 3-phosphate + NADP(+) = dihydroxyacetone phosphate + NADPH + H(+)</text>
        <dbReference type="Rhea" id="RHEA:11096"/>
        <dbReference type="ChEBI" id="CHEBI:15378"/>
        <dbReference type="ChEBI" id="CHEBI:57597"/>
        <dbReference type="ChEBI" id="CHEBI:57642"/>
        <dbReference type="ChEBI" id="CHEBI:57783"/>
        <dbReference type="ChEBI" id="CHEBI:58349"/>
        <dbReference type="EC" id="1.1.1.94"/>
    </reaction>
    <physiologicalReaction direction="right-to-left" evidence="9">
        <dbReference type="Rhea" id="RHEA:11098"/>
    </physiologicalReaction>
</comment>
<evidence type="ECO:0000256" key="9">
    <source>
        <dbReference type="ARBA" id="ARBA00052716"/>
    </source>
</evidence>
<dbReference type="RefSeq" id="WP_203388604.1">
    <property type="nucleotide sequence ID" value="NZ_CP064781.1"/>
</dbReference>
<comment type="catalytic activity">
    <reaction evidence="13">
        <text>sn-glycerol 3-phosphate + NAD(+) = dihydroxyacetone phosphate + NADH + H(+)</text>
        <dbReference type="Rhea" id="RHEA:11092"/>
        <dbReference type="ChEBI" id="CHEBI:15378"/>
        <dbReference type="ChEBI" id="CHEBI:57540"/>
        <dbReference type="ChEBI" id="CHEBI:57597"/>
        <dbReference type="ChEBI" id="CHEBI:57642"/>
        <dbReference type="ChEBI" id="CHEBI:57945"/>
        <dbReference type="EC" id="1.1.1.94"/>
    </reaction>
</comment>
<evidence type="ECO:0000256" key="7">
    <source>
        <dbReference type="ARBA" id="ARBA00023209"/>
    </source>
</evidence>
<evidence type="ECO:0000256" key="5">
    <source>
        <dbReference type="ARBA" id="ARBA00023027"/>
    </source>
</evidence>
<keyword evidence="13" id="KW-0547">Nucleotide-binding</keyword>
<keyword evidence="4 13" id="KW-0560">Oxidoreductase</keyword>
<dbReference type="FunFam" id="3.40.50.720:FF:000019">
    <property type="entry name" value="Glycerol-3-phosphate dehydrogenase [NAD(P)+]"/>
    <property type="match status" value="1"/>
</dbReference>
<feature type="binding site" evidence="13">
    <location>
        <position position="275"/>
    </location>
    <ligand>
        <name>NADPH</name>
        <dbReference type="ChEBI" id="CHEBI:57783"/>
    </ligand>
</feature>
<keyword evidence="7 13" id="KW-0594">Phospholipid biosynthesis</keyword>
<dbReference type="HAMAP" id="MF_00394">
    <property type="entry name" value="NAD_Glyc3P_dehydrog"/>
    <property type="match status" value="1"/>
</dbReference>
<evidence type="ECO:0000256" key="11">
    <source>
        <dbReference type="ARBA" id="ARBA00069372"/>
    </source>
</evidence>
<protein>
    <recommendedName>
        <fullName evidence="11 13">Glycerol-3-phosphate dehydrogenase [NAD(P)+]</fullName>
        <ecNumber evidence="10 13">1.1.1.94</ecNumber>
    </recommendedName>
    <alternativeName>
        <fullName evidence="13">NAD(P)(+)-dependent glycerol-3-phosphate dehydrogenase</fullName>
    </alternativeName>
    <alternativeName>
        <fullName evidence="12 13">NAD(P)H-dependent dihydroxyacetone-phosphate reductase</fullName>
    </alternativeName>
</protein>
<comment type="function">
    <text evidence="13">Catalyzes the reduction of the glycolytic intermediate dihydroxyacetone phosphate (DHAP) to sn-glycerol 3-phosphate (G3P), the key precursor for phospholipid synthesis.</text>
</comment>